<evidence type="ECO:0000313" key="4">
    <source>
        <dbReference type="Proteomes" id="UP000460435"/>
    </source>
</evidence>
<feature type="domain" description="Pyrrolo-quinoline quinone repeat" evidence="2">
    <location>
        <begin position="214"/>
        <end position="371"/>
    </location>
</feature>
<keyword evidence="1" id="KW-1133">Transmembrane helix</keyword>
<gene>
    <name evidence="3" type="ORF">F7O44_00705</name>
</gene>
<feature type="transmembrane region" description="Helical" evidence="1">
    <location>
        <begin position="143"/>
        <end position="163"/>
    </location>
</feature>
<accession>A0A7K3LX74</accession>
<dbReference type="RefSeq" id="WP_162448284.1">
    <property type="nucleotide sequence ID" value="NZ_WLZY01000001.1"/>
</dbReference>
<dbReference type="EMBL" id="WLZY01000001">
    <property type="protein sequence ID" value="NDL55585.1"/>
    <property type="molecule type" value="Genomic_DNA"/>
</dbReference>
<dbReference type="InterPro" id="IPR011047">
    <property type="entry name" value="Quinoprotein_ADH-like_sf"/>
</dbReference>
<dbReference type="Proteomes" id="UP000460435">
    <property type="component" value="Unassembled WGS sequence"/>
</dbReference>
<organism evidence="3 4">
    <name type="scientific">Phytoactinopolyspora mesophila</name>
    <dbReference type="NCBI Taxonomy" id="2650750"/>
    <lineage>
        <taxon>Bacteria</taxon>
        <taxon>Bacillati</taxon>
        <taxon>Actinomycetota</taxon>
        <taxon>Actinomycetes</taxon>
        <taxon>Jiangellales</taxon>
        <taxon>Jiangellaceae</taxon>
        <taxon>Phytoactinopolyspora</taxon>
    </lineage>
</organism>
<protein>
    <submittedName>
        <fullName evidence="3">PQQ-binding-like beta-propeller repeat protein</fullName>
    </submittedName>
</protein>
<keyword evidence="4" id="KW-1185">Reference proteome</keyword>
<evidence type="ECO:0000256" key="1">
    <source>
        <dbReference type="SAM" id="Phobius"/>
    </source>
</evidence>
<dbReference type="InterPro" id="IPR015943">
    <property type="entry name" value="WD40/YVTN_repeat-like_dom_sf"/>
</dbReference>
<keyword evidence="1" id="KW-0472">Membrane</keyword>
<sequence length="495" mass="52472">MTREDSRTASRSRRAEVAVGLVLAGLIGLVVSWFHDWGRSADARWLENTGWLVLLTGVHGLLVLAMLVDRPGRRPQSDAFMVGAVPAVIGVLCGWAALTGNTPLPAGIRWPIVVGSVAAGVLGAGLLRWSAARAGVVPRRRPVLVMAMAAAATVAVLVPAGAWRDAINIDSVTTEVVLSEPHEVSWPPEVLWNVDGRSNVASSDAGVFIGSTRELVAYDPVTGERRWSYSDAAGDPAGPSRVTADPDGTRVYWEATGGLVVFDALTGRIEEWLDLPVPVAAGDGQLVVVGRDRTSLEVFGDNGDRQWDAELPGGCDTGQLWPDGKIGIGGDRIFVAAFCDDGPAVFSYQADTGADRRSTRVSATETTDCLNLRVNSGVVAVRTCPDPEPGTPGATTQEIRRLDPDDLSVIWLAEVGEWATTVSEDLAVDEHTVYTTGDRCGFRAVSAIDGEVIGDPDQDYRVEGDEVRRLCVSRLWTSRGVLVAASGTDSVAALG</sequence>
<comment type="caution">
    <text evidence="3">The sequence shown here is derived from an EMBL/GenBank/DDBJ whole genome shotgun (WGS) entry which is preliminary data.</text>
</comment>
<evidence type="ECO:0000259" key="2">
    <source>
        <dbReference type="Pfam" id="PF13360"/>
    </source>
</evidence>
<feature type="transmembrane region" description="Helical" evidence="1">
    <location>
        <begin position="49"/>
        <end position="68"/>
    </location>
</feature>
<reference evidence="3 4" key="1">
    <citation type="submission" date="2019-11" db="EMBL/GenBank/DDBJ databases">
        <authorList>
            <person name="Li X.-J."/>
            <person name="Feng X.-M."/>
        </authorList>
    </citation>
    <scope>NUCLEOTIDE SEQUENCE [LARGE SCALE GENOMIC DNA]</scope>
    <source>
        <strain evidence="3 4">XMNu-373</strain>
    </source>
</reference>
<proteinExistence type="predicted"/>
<dbReference type="AlphaFoldDB" id="A0A7K3LX74"/>
<feature type="transmembrane region" description="Helical" evidence="1">
    <location>
        <begin position="15"/>
        <end position="34"/>
    </location>
</feature>
<dbReference type="SUPFAM" id="SSF50998">
    <property type="entry name" value="Quinoprotein alcohol dehydrogenase-like"/>
    <property type="match status" value="1"/>
</dbReference>
<feature type="transmembrane region" description="Helical" evidence="1">
    <location>
        <begin position="110"/>
        <end position="131"/>
    </location>
</feature>
<evidence type="ECO:0000313" key="3">
    <source>
        <dbReference type="EMBL" id="NDL55585.1"/>
    </source>
</evidence>
<keyword evidence="1" id="KW-0812">Transmembrane</keyword>
<feature type="transmembrane region" description="Helical" evidence="1">
    <location>
        <begin position="80"/>
        <end position="98"/>
    </location>
</feature>
<dbReference type="Gene3D" id="2.130.10.10">
    <property type="entry name" value="YVTN repeat-like/Quinoprotein amine dehydrogenase"/>
    <property type="match status" value="1"/>
</dbReference>
<dbReference type="InterPro" id="IPR002372">
    <property type="entry name" value="PQQ_rpt_dom"/>
</dbReference>
<dbReference type="Pfam" id="PF13360">
    <property type="entry name" value="PQQ_2"/>
    <property type="match status" value="1"/>
</dbReference>
<name>A0A7K3LX74_9ACTN</name>